<dbReference type="Gene3D" id="3.20.20.300">
    <property type="entry name" value="Glycoside hydrolase, family 3, N-terminal domain"/>
    <property type="match status" value="1"/>
</dbReference>
<dbReference type="SMART" id="SM01217">
    <property type="entry name" value="Fn3_like"/>
    <property type="match status" value="1"/>
</dbReference>
<dbReference type="InterPro" id="IPR002772">
    <property type="entry name" value="Glyco_hydro_3_C"/>
</dbReference>
<keyword evidence="5" id="KW-1185">Reference proteome</keyword>
<evidence type="ECO:0000259" key="3">
    <source>
        <dbReference type="SMART" id="SM01217"/>
    </source>
</evidence>
<dbReference type="Gene3D" id="2.60.40.10">
    <property type="entry name" value="Immunoglobulins"/>
    <property type="match status" value="1"/>
</dbReference>
<dbReference type="InterPro" id="IPR036881">
    <property type="entry name" value="Glyco_hydro_3_C_sf"/>
</dbReference>
<dbReference type="Pfam" id="PF14310">
    <property type="entry name" value="Fn3-like"/>
    <property type="match status" value="1"/>
</dbReference>
<dbReference type="OrthoDB" id="9803863at2"/>
<dbReference type="InterPro" id="IPR013783">
    <property type="entry name" value="Ig-like_fold"/>
</dbReference>
<dbReference type="Pfam" id="PF00933">
    <property type="entry name" value="Glyco_hydro_3"/>
    <property type="match status" value="1"/>
</dbReference>
<comment type="similarity">
    <text evidence="1">Belongs to the glycosyl hydrolase 3 family.</text>
</comment>
<dbReference type="EMBL" id="PVLV01000103">
    <property type="protein sequence ID" value="PRH79690.1"/>
    <property type="molecule type" value="Genomic_DNA"/>
</dbReference>
<proteinExistence type="inferred from homology"/>
<protein>
    <submittedName>
        <fullName evidence="4">Glycosyl hydrolase</fullName>
    </submittedName>
</protein>
<feature type="domain" description="Fibronectin type III-like" evidence="3">
    <location>
        <begin position="739"/>
        <end position="809"/>
    </location>
</feature>
<dbReference type="PANTHER" id="PTHR42715:SF10">
    <property type="entry name" value="BETA-GLUCOSIDASE"/>
    <property type="match status" value="1"/>
</dbReference>
<organism evidence="4 5">
    <name type="scientific">Streptomyces solincola</name>
    <dbReference type="NCBI Taxonomy" id="2100817"/>
    <lineage>
        <taxon>Bacteria</taxon>
        <taxon>Bacillati</taxon>
        <taxon>Actinomycetota</taxon>
        <taxon>Actinomycetes</taxon>
        <taxon>Kitasatosporales</taxon>
        <taxon>Streptomycetaceae</taxon>
        <taxon>Streptomyces</taxon>
    </lineage>
</organism>
<dbReference type="GO" id="GO:0005975">
    <property type="term" value="P:carbohydrate metabolic process"/>
    <property type="evidence" value="ECO:0007669"/>
    <property type="project" value="InterPro"/>
</dbReference>
<comment type="caution">
    <text evidence="4">The sequence shown here is derived from an EMBL/GenBank/DDBJ whole genome shotgun (WGS) entry which is preliminary data.</text>
</comment>
<dbReference type="Gene3D" id="3.40.50.1700">
    <property type="entry name" value="Glycoside hydrolase family 3 C-terminal domain"/>
    <property type="match status" value="1"/>
</dbReference>
<evidence type="ECO:0000313" key="5">
    <source>
        <dbReference type="Proteomes" id="UP000239322"/>
    </source>
</evidence>
<dbReference type="InterPro" id="IPR017853">
    <property type="entry name" value="GH"/>
</dbReference>
<evidence type="ECO:0000313" key="4">
    <source>
        <dbReference type="EMBL" id="PRH79690.1"/>
    </source>
</evidence>
<name>A0A2S9PZ37_9ACTN</name>
<dbReference type="SUPFAM" id="SSF52279">
    <property type="entry name" value="Beta-D-glucan exohydrolase, C-terminal domain"/>
    <property type="match status" value="1"/>
</dbReference>
<dbReference type="RefSeq" id="WP_105868195.1">
    <property type="nucleotide sequence ID" value="NZ_PVLV01000103.1"/>
</dbReference>
<dbReference type="InterPro" id="IPR001764">
    <property type="entry name" value="Glyco_hydro_3_N"/>
</dbReference>
<dbReference type="SUPFAM" id="SSF51445">
    <property type="entry name" value="(Trans)glycosidases"/>
    <property type="match status" value="1"/>
</dbReference>
<accession>A0A2S9PZ37</accession>
<gene>
    <name evidence="4" type="ORF">C6N75_08200</name>
</gene>
<dbReference type="Pfam" id="PF01915">
    <property type="entry name" value="Glyco_hydro_3_C"/>
    <property type="match status" value="1"/>
</dbReference>
<reference evidence="4 5" key="1">
    <citation type="submission" date="2018-03" db="EMBL/GenBank/DDBJ databases">
        <title>Novel Streptomyces sp. from soil.</title>
        <authorList>
            <person name="Tan G.Y.A."/>
            <person name="Lee Z.Y."/>
        </authorList>
    </citation>
    <scope>NUCLEOTIDE SEQUENCE [LARGE SCALE GENOMIC DNA]</scope>
    <source>
        <strain evidence="4 5">ST5x</strain>
    </source>
</reference>
<sequence length="824" mass="85553">MGEDEISTLLGKLDLPRKVRLLTGASTWRTHAEPAVGLAALTLSDGPAGVRGPAWDERSPSVLLPCASALAAAWDEPLVERLGALLAAEARRKGVHVVLAPTLNLHRSPLGGRHFECFAEDPELAGRTGAALIRGLQENGVAAAAKHYTANDAETDRLTVDVRVGERALREVYLAPFEAAVEAGVRLVMAGYNAVDGVTMTQSPLLAQPLKGAWGFDGVVVSDWGAARSVTAAAAAATDLVMPGPEGPWGEALVAAVRSGAVPESAVDDKVRRLLRLAGRVGALDPVAERPQSAPAPGAGQSGAALLRTAVAAGTVLLENRGVLPLDPAALRSLAVIGAHAAAPRAQGGGSAGVFPYPSDSPLDAVRLALPATVDVLHAAGPAVHPPAPVGLDGIEALDCRDPRTGRPGVRLRVLDGDGAELHTEYRLSGRLLEPPLPPGAHTLEVTALVRPTVAGEWTWGVGGFGRLELTVGDATLVDGEFPAATDDPALLHVSPPCRYGRIRLPAGRPVRVAARRRLDPGAGRAVLLTAAPPAPDPAAAIAEAVRAARAADAAVVCVGTTEESECEGRDRTGLVLPGPQDALVEAVAAANPRTAVVVTAGGPVELPWRTRAGAVLLGWFPGQEGGAGLADVLLGRAEPGGRLPTTWPARLADAPVTATAPRAGRLSYDEGLHIGHRAWLRRQGPPPAYWFGHGLGYTAWAYEESAVQGPAGAGGPHRATAFTVRVRLRNTGARAGREVVQVYLARPGSAVERPVRWFAGYAAVRAAAGAAVTAEVPVPWRALRHWSPQEGRWRWEPGRYEVLIGPSAGRIALSDAVRLRCPS</sequence>
<dbReference type="Gene3D" id="2.60.120.260">
    <property type="entry name" value="Galactose-binding domain-like"/>
    <property type="match status" value="1"/>
</dbReference>
<dbReference type="InterPro" id="IPR036962">
    <property type="entry name" value="Glyco_hydro_3_N_sf"/>
</dbReference>
<evidence type="ECO:0000256" key="2">
    <source>
        <dbReference type="ARBA" id="ARBA00022801"/>
    </source>
</evidence>
<dbReference type="InterPro" id="IPR026891">
    <property type="entry name" value="Fn3-like"/>
</dbReference>
<evidence type="ECO:0000256" key="1">
    <source>
        <dbReference type="ARBA" id="ARBA00005336"/>
    </source>
</evidence>
<dbReference type="PANTHER" id="PTHR42715">
    <property type="entry name" value="BETA-GLUCOSIDASE"/>
    <property type="match status" value="1"/>
</dbReference>
<dbReference type="AlphaFoldDB" id="A0A2S9PZ37"/>
<keyword evidence="2 4" id="KW-0378">Hydrolase</keyword>
<dbReference type="Proteomes" id="UP000239322">
    <property type="component" value="Unassembled WGS sequence"/>
</dbReference>
<dbReference type="InterPro" id="IPR050288">
    <property type="entry name" value="Cellulose_deg_GH3"/>
</dbReference>
<dbReference type="GO" id="GO:0004553">
    <property type="term" value="F:hydrolase activity, hydrolyzing O-glycosyl compounds"/>
    <property type="evidence" value="ECO:0007669"/>
    <property type="project" value="InterPro"/>
</dbReference>
<dbReference type="PRINTS" id="PR00133">
    <property type="entry name" value="GLHYDRLASE3"/>
</dbReference>